<comment type="similarity">
    <text evidence="1">Belongs to the Rieske iron-sulfur protein family.</text>
</comment>
<dbReference type="GO" id="GO:0008121">
    <property type="term" value="F:quinol-cytochrome-c reductase activity"/>
    <property type="evidence" value="ECO:0007669"/>
    <property type="project" value="InterPro"/>
</dbReference>
<dbReference type="AlphaFoldDB" id="A0A4R5EY89"/>
<evidence type="ECO:0000256" key="1">
    <source>
        <dbReference type="ARBA" id="ARBA00010651"/>
    </source>
</evidence>
<accession>A0A4R5EY89</accession>
<evidence type="ECO:0000256" key="2">
    <source>
        <dbReference type="SAM" id="MobiDB-lite"/>
    </source>
</evidence>
<name>A0A4R5EY89_9RHOB</name>
<protein>
    <submittedName>
        <fullName evidence="4">Twin-arginine translocation pathway signal protein</fullName>
    </submittedName>
</protein>
<gene>
    <name evidence="4" type="ORF">E1B25_03610</name>
</gene>
<feature type="domain" description="Ubiquitinol-cytochrome C reductase Fe-S subunit TAT signal" evidence="3">
    <location>
        <begin position="3"/>
        <end position="32"/>
    </location>
</feature>
<dbReference type="Pfam" id="PF10399">
    <property type="entry name" value="UCR_Fe-S_N"/>
    <property type="match status" value="1"/>
</dbReference>
<evidence type="ECO:0000313" key="4">
    <source>
        <dbReference type="EMBL" id="TDE40058.1"/>
    </source>
</evidence>
<comment type="caution">
    <text evidence="4">The sequence shown here is derived from an EMBL/GenBank/DDBJ whole genome shotgun (WGS) entry which is preliminary data.</text>
</comment>
<evidence type="ECO:0000259" key="3">
    <source>
        <dbReference type="Pfam" id="PF10399"/>
    </source>
</evidence>
<keyword evidence="5" id="KW-1185">Reference proteome</keyword>
<dbReference type="EMBL" id="SMFP01000002">
    <property type="protein sequence ID" value="TDE40058.1"/>
    <property type="molecule type" value="Genomic_DNA"/>
</dbReference>
<feature type="region of interest" description="Disordered" evidence="2">
    <location>
        <begin position="38"/>
        <end position="65"/>
    </location>
</feature>
<dbReference type="RefSeq" id="WP_132827314.1">
    <property type="nucleotide sequence ID" value="NZ_SMFP01000002.1"/>
</dbReference>
<organism evidence="4 5">
    <name type="scientific">Antarcticimicrobium sediminis</name>
    <dbReference type="NCBI Taxonomy" id="2546227"/>
    <lineage>
        <taxon>Bacteria</taxon>
        <taxon>Pseudomonadati</taxon>
        <taxon>Pseudomonadota</taxon>
        <taxon>Alphaproteobacteria</taxon>
        <taxon>Rhodobacterales</taxon>
        <taxon>Paracoccaceae</taxon>
        <taxon>Antarcticimicrobium</taxon>
    </lineage>
</organism>
<sequence>MAETSNSDKTNRRDFLKLAASSAPAAVVAVAASGSEAAAASDAGAKTSGLQDTPQTRAYYETARF</sequence>
<dbReference type="InterPro" id="IPR006311">
    <property type="entry name" value="TAT_signal"/>
</dbReference>
<reference evidence="4 5" key="1">
    <citation type="submission" date="2019-03" db="EMBL/GenBank/DDBJ databases">
        <authorList>
            <person name="Zhang S."/>
        </authorList>
    </citation>
    <scope>NUCLEOTIDE SEQUENCE [LARGE SCALE GENOMIC DNA]</scope>
    <source>
        <strain evidence="4 5">S4J41</strain>
    </source>
</reference>
<dbReference type="Proteomes" id="UP000294662">
    <property type="component" value="Unassembled WGS sequence"/>
</dbReference>
<proteinExistence type="inferred from homology"/>
<dbReference type="PROSITE" id="PS51318">
    <property type="entry name" value="TAT"/>
    <property type="match status" value="1"/>
</dbReference>
<dbReference type="InterPro" id="IPR019470">
    <property type="entry name" value="Ubiq_cytC_Rdtase_Fe-S_su_TAT"/>
</dbReference>
<evidence type="ECO:0000313" key="5">
    <source>
        <dbReference type="Proteomes" id="UP000294662"/>
    </source>
</evidence>